<keyword evidence="7" id="KW-1185">Reference proteome</keyword>
<dbReference type="Pfam" id="PF01753">
    <property type="entry name" value="zf-MYND"/>
    <property type="match status" value="1"/>
</dbReference>
<keyword evidence="3" id="KW-0862">Zinc</keyword>
<dbReference type="InterPro" id="IPR002893">
    <property type="entry name" value="Znf_MYND"/>
</dbReference>
<dbReference type="InterPro" id="IPR027974">
    <property type="entry name" value="DUF4470"/>
</dbReference>
<name>A0ABR3J3Z5_9AGAR</name>
<evidence type="ECO:0000313" key="7">
    <source>
        <dbReference type="Proteomes" id="UP001556367"/>
    </source>
</evidence>
<evidence type="ECO:0000256" key="4">
    <source>
        <dbReference type="PROSITE-ProRule" id="PRU00134"/>
    </source>
</evidence>
<proteinExistence type="predicted"/>
<dbReference type="Gene3D" id="6.10.140.2220">
    <property type="match status" value="1"/>
</dbReference>
<dbReference type="PANTHER" id="PTHR10237:SF14">
    <property type="entry name" value="MYND-TYPE DOMAIN-CONTAINING PROTEIN"/>
    <property type="match status" value="1"/>
</dbReference>
<evidence type="ECO:0000259" key="5">
    <source>
        <dbReference type="PROSITE" id="PS50865"/>
    </source>
</evidence>
<dbReference type="SUPFAM" id="SSF144232">
    <property type="entry name" value="HIT/MYND zinc finger-like"/>
    <property type="match status" value="1"/>
</dbReference>
<dbReference type="PROSITE" id="PS50865">
    <property type="entry name" value="ZF_MYND_2"/>
    <property type="match status" value="1"/>
</dbReference>
<reference evidence="7" key="1">
    <citation type="submission" date="2024-06" db="EMBL/GenBank/DDBJ databases">
        <title>Multi-omics analyses provide insights into the biosynthesis of the anticancer antibiotic pleurotin in Hohenbuehelia grisea.</title>
        <authorList>
            <person name="Weaver J.A."/>
            <person name="Alberti F."/>
        </authorList>
    </citation>
    <scope>NUCLEOTIDE SEQUENCE [LARGE SCALE GENOMIC DNA]</scope>
    <source>
        <strain evidence="7">T-177</strain>
    </source>
</reference>
<organism evidence="6 7">
    <name type="scientific">Hohenbuehelia grisea</name>
    <dbReference type="NCBI Taxonomy" id="104357"/>
    <lineage>
        <taxon>Eukaryota</taxon>
        <taxon>Fungi</taxon>
        <taxon>Dikarya</taxon>
        <taxon>Basidiomycota</taxon>
        <taxon>Agaricomycotina</taxon>
        <taxon>Agaricomycetes</taxon>
        <taxon>Agaricomycetidae</taxon>
        <taxon>Agaricales</taxon>
        <taxon>Pleurotineae</taxon>
        <taxon>Pleurotaceae</taxon>
        <taxon>Hohenbuehelia</taxon>
    </lineage>
</organism>
<comment type="caution">
    <text evidence="6">The sequence shown here is derived from an EMBL/GenBank/DDBJ whole genome shotgun (WGS) entry which is preliminary data.</text>
</comment>
<protein>
    <recommendedName>
        <fullName evidence="5">MYND-type domain-containing protein</fullName>
    </recommendedName>
</protein>
<evidence type="ECO:0000256" key="2">
    <source>
        <dbReference type="ARBA" id="ARBA00022771"/>
    </source>
</evidence>
<dbReference type="InterPro" id="IPR024119">
    <property type="entry name" value="TF_DEAF-1"/>
</dbReference>
<keyword evidence="1" id="KW-0479">Metal-binding</keyword>
<evidence type="ECO:0000313" key="6">
    <source>
        <dbReference type="EMBL" id="KAL0950292.1"/>
    </source>
</evidence>
<evidence type="ECO:0000256" key="3">
    <source>
        <dbReference type="ARBA" id="ARBA00022833"/>
    </source>
</evidence>
<dbReference type="PROSITE" id="PS01360">
    <property type="entry name" value="ZF_MYND_1"/>
    <property type="match status" value="1"/>
</dbReference>
<gene>
    <name evidence="6" type="ORF">HGRIS_010271</name>
</gene>
<dbReference type="EMBL" id="JASNQZ010000012">
    <property type="protein sequence ID" value="KAL0950292.1"/>
    <property type="molecule type" value="Genomic_DNA"/>
</dbReference>
<keyword evidence="2 4" id="KW-0863">Zinc-finger</keyword>
<sequence>MAHPAYYPKQTYFYPIGNTPPVSLTQHLPQEEPADILLLGCGDPRNILYTIATDASIGERSFDITCCDWEPVTLARNVILLTVISESTTEEWDTLWDIFYHLYIDENSLRLLASQSQKLIEASADLSTWNVSPYASFIRFCSSATLQSLRHHWGEFRRLSTLPISERLKLKLKMDAEFLAARRPSYDNNSTGVRNAGPMFASALPDAINHFKYYWENGVVASSSDISNTSMFPNPSLSYSSLGAGFALHYGTNPLLGFHLAPALAPIKPKQQSSADPLVTLTLRAKSQFAQWCKAFRRTTSAAVQGYKASSILIRFQVSEALAFGHALHVQHLGLGPDAGPFRSWWGSDRIVLDDEAYHHPAADATKRAPTTFNVIDTSNLTDHLGLMNVLVTLSARLTSAPWSIIMTETLLTSGESECFSLETRTFTDVRNTAFLLGLIPESCERMFTSRSSGHESLSRGEYHTSSQHHALVAWKRVPSDQDTAHVGVNPRQLSLLLFDIYLKMFDGENMMAGFAAMFRSPESALKHIKAQSVKHYMRRSFALLVHKVMDHVSTDWLAVMKQFFALVEEDHTLLMGMNSYQDLCTQLHILGVYSVATLLPDYEPESHPFATPYNPLGPFKDWPYIPPVVCVTLCVPRQRLDPLSKPDLAAIGTPLLEASTLQGDGSHSIYSHIQVMFGACRKSGPEHDPVVVVDEDPAGWKGSSPLAVSFWAPSWILRRPTRTSISLSLNDGQQAACRPLFNKLGPGLSLFSADLTSEFVYISRGRPNFPRELAILAKTFPSKDVSASENGDIRLTVELDDETRKPCLLKMRIVITDPKAKASLQSGATLFVTQVAPYTVSITFKNYRRSIHFPVPVDGRHLKTRIARKSLYIEVHAPPSTFDIPASRYDHFSPILTTSYPALSCISRLKLDSMPIVDTEGTGSKRSLTELVAHTIMAFSDHEMGEVTSGWRESDNTLSQVKGTIKLLTTAFCACSGQAERSTVFGLTLDRSRPGYALIFVQDMRLDLASHTITLDACVLPMTRGIIPGILRDLRDIGRKSVKMIITPPHEMRAWKELLPSFAERCRTWSHTPKCEYALKGTIPRSVQVDDNPLCSCGEGKGLGRFIDEHPYPALVPYLTRIAISQLFAVSYLEPVGNRVKETMLEDAHISALFERTCHQCHGPGKPMLQLCGTCKKVKYCSKECQKEAWKAHKKSCQK</sequence>
<dbReference type="PANTHER" id="PTHR10237">
    <property type="entry name" value="DEFORMED EPIDERMAL AUTOREGULATORY FACTOR 1 HOMOLOG SUPPRESSIN"/>
    <property type="match status" value="1"/>
</dbReference>
<dbReference type="Proteomes" id="UP001556367">
    <property type="component" value="Unassembled WGS sequence"/>
</dbReference>
<feature type="domain" description="MYND-type" evidence="5">
    <location>
        <begin position="1159"/>
        <end position="1198"/>
    </location>
</feature>
<dbReference type="Pfam" id="PF14737">
    <property type="entry name" value="DUF4470"/>
    <property type="match status" value="1"/>
</dbReference>
<accession>A0ABR3J3Z5</accession>
<evidence type="ECO:0000256" key="1">
    <source>
        <dbReference type="ARBA" id="ARBA00022723"/>
    </source>
</evidence>